<reference evidence="3" key="2">
    <citation type="submission" date="2015-01" db="EMBL/GenBank/DDBJ databases">
        <title>Evolutionary Origins and Diversification of the Mycorrhizal Mutualists.</title>
        <authorList>
            <consortium name="DOE Joint Genome Institute"/>
            <consortium name="Mycorrhizal Genomics Consortium"/>
            <person name="Kohler A."/>
            <person name="Kuo A."/>
            <person name="Nagy L.G."/>
            <person name="Floudas D."/>
            <person name="Copeland A."/>
            <person name="Barry K.W."/>
            <person name="Cichocki N."/>
            <person name="Veneault-Fourrey C."/>
            <person name="LaButti K."/>
            <person name="Lindquist E.A."/>
            <person name="Lipzen A."/>
            <person name="Lundell T."/>
            <person name="Morin E."/>
            <person name="Murat C."/>
            <person name="Riley R."/>
            <person name="Ohm R."/>
            <person name="Sun H."/>
            <person name="Tunlid A."/>
            <person name="Henrissat B."/>
            <person name="Grigoriev I.V."/>
            <person name="Hibbett D.S."/>
            <person name="Martin F."/>
        </authorList>
    </citation>
    <scope>NUCLEOTIDE SEQUENCE [LARGE SCALE GENOMIC DNA]</scope>
    <source>
        <strain evidence="3">Foug A</strain>
    </source>
</reference>
<feature type="non-terminal residue" evidence="2">
    <location>
        <position position="97"/>
    </location>
</feature>
<dbReference type="InterPro" id="IPR054722">
    <property type="entry name" value="PolX-like_BBD"/>
</dbReference>
<proteinExistence type="predicted"/>
<name>A0A0C3D981_9AGAM</name>
<evidence type="ECO:0000313" key="2">
    <source>
        <dbReference type="EMBL" id="KIM52646.1"/>
    </source>
</evidence>
<feature type="domain" description="Retrovirus-related Pol polyprotein from transposon TNT 1-94-like beta-barrel" evidence="1">
    <location>
        <begin position="1"/>
        <end position="74"/>
    </location>
</feature>
<dbReference type="HOGENOM" id="CLU_183423_0_0_1"/>
<organism evidence="2 3">
    <name type="scientific">Scleroderma citrinum Foug A</name>
    <dbReference type="NCBI Taxonomy" id="1036808"/>
    <lineage>
        <taxon>Eukaryota</taxon>
        <taxon>Fungi</taxon>
        <taxon>Dikarya</taxon>
        <taxon>Basidiomycota</taxon>
        <taxon>Agaricomycotina</taxon>
        <taxon>Agaricomycetes</taxon>
        <taxon>Agaricomycetidae</taxon>
        <taxon>Boletales</taxon>
        <taxon>Sclerodermatineae</taxon>
        <taxon>Sclerodermataceae</taxon>
        <taxon>Scleroderma</taxon>
    </lineage>
</organism>
<dbReference type="EMBL" id="KN822204">
    <property type="protein sequence ID" value="KIM52646.1"/>
    <property type="molecule type" value="Genomic_DNA"/>
</dbReference>
<dbReference type="Proteomes" id="UP000053989">
    <property type="component" value="Unassembled WGS sequence"/>
</dbReference>
<dbReference type="Pfam" id="PF22936">
    <property type="entry name" value="Pol_BBD"/>
    <property type="match status" value="1"/>
</dbReference>
<protein>
    <recommendedName>
        <fullName evidence="1">Retrovirus-related Pol polyprotein from transposon TNT 1-94-like beta-barrel domain-containing protein</fullName>
    </recommendedName>
</protein>
<reference evidence="2 3" key="1">
    <citation type="submission" date="2014-04" db="EMBL/GenBank/DDBJ databases">
        <authorList>
            <consortium name="DOE Joint Genome Institute"/>
            <person name="Kuo A."/>
            <person name="Kohler A."/>
            <person name="Nagy L.G."/>
            <person name="Floudas D."/>
            <person name="Copeland A."/>
            <person name="Barry K.W."/>
            <person name="Cichocki N."/>
            <person name="Veneault-Fourrey C."/>
            <person name="LaButti K."/>
            <person name="Lindquist E.A."/>
            <person name="Lipzen A."/>
            <person name="Lundell T."/>
            <person name="Morin E."/>
            <person name="Murat C."/>
            <person name="Sun H."/>
            <person name="Tunlid A."/>
            <person name="Henrissat B."/>
            <person name="Grigoriev I.V."/>
            <person name="Hibbett D.S."/>
            <person name="Martin F."/>
            <person name="Nordberg H.P."/>
            <person name="Cantor M.N."/>
            <person name="Hua S.X."/>
        </authorList>
    </citation>
    <scope>NUCLEOTIDE SEQUENCE [LARGE SCALE GENOMIC DNA]</scope>
    <source>
        <strain evidence="2 3">Foug A</strain>
    </source>
</reference>
<keyword evidence="3" id="KW-1185">Reference proteome</keyword>
<accession>A0A0C3D981</accession>
<gene>
    <name evidence="2" type="ORF">SCLCIDRAFT_50456</name>
</gene>
<dbReference type="AlphaFoldDB" id="A0A0C3D981"/>
<evidence type="ECO:0000259" key="1">
    <source>
        <dbReference type="Pfam" id="PF22936"/>
    </source>
</evidence>
<dbReference type="OrthoDB" id="2928884at2759"/>
<dbReference type="InParanoid" id="A0A0C3D981"/>
<sequence>MTPHRKWFTTYRTLTPPTPVTLGDDSTMQATGIGTVTLHAKVAGKIHEFILSNVLFIPDFRITLISVKRLASAGLSTFFPGNTSHCIVYQGKQQVMT</sequence>
<evidence type="ECO:0000313" key="3">
    <source>
        <dbReference type="Proteomes" id="UP000053989"/>
    </source>
</evidence>